<dbReference type="Pfam" id="PF14038">
    <property type="entry name" value="YqzE"/>
    <property type="match status" value="1"/>
</dbReference>
<name>A0ABU9DNR1_9BACL</name>
<evidence type="ECO:0000313" key="1">
    <source>
        <dbReference type="EMBL" id="MEK8130505.1"/>
    </source>
</evidence>
<keyword evidence="2" id="KW-1185">Reference proteome</keyword>
<gene>
    <name evidence="1" type="ORF">WMW72_21600</name>
</gene>
<dbReference type="RefSeq" id="WP_341417642.1">
    <property type="nucleotide sequence ID" value="NZ_JBBPCC010000015.1"/>
</dbReference>
<organism evidence="1 2">
    <name type="scientific">Paenibacillus filicis</name>
    <dbReference type="NCBI Taxonomy" id="669464"/>
    <lineage>
        <taxon>Bacteria</taxon>
        <taxon>Bacillati</taxon>
        <taxon>Bacillota</taxon>
        <taxon>Bacilli</taxon>
        <taxon>Bacillales</taxon>
        <taxon>Paenibacillaceae</taxon>
        <taxon>Paenibacillus</taxon>
    </lineage>
</organism>
<evidence type="ECO:0000313" key="2">
    <source>
        <dbReference type="Proteomes" id="UP001469365"/>
    </source>
</evidence>
<reference evidence="1 2" key="1">
    <citation type="submission" date="2024-04" db="EMBL/GenBank/DDBJ databases">
        <title>draft genome sequnece of Paenibacillus filicis.</title>
        <authorList>
            <person name="Kim D.-U."/>
        </authorList>
    </citation>
    <scope>NUCLEOTIDE SEQUENCE [LARGE SCALE GENOMIC DNA]</scope>
    <source>
        <strain evidence="1 2">KACC14197</strain>
    </source>
</reference>
<comment type="caution">
    <text evidence="1">The sequence shown here is derived from an EMBL/GenBank/DDBJ whole genome shotgun (WGS) entry which is preliminary data.</text>
</comment>
<dbReference type="EMBL" id="JBBPCC010000015">
    <property type="protein sequence ID" value="MEK8130505.1"/>
    <property type="molecule type" value="Genomic_DNA"/>
</dbReference>
<accession>A0ABU9DNR1</accession>
<dbReference type="InterPro" id="IPR025622">
    <property type="entry name" value="YqzE"/>
</dbReference>
<dbReference type="Proteomes" id="UP001469365">
    <property type="component" value="Unassembled WGS sequence"/>
</dbReference>
<proteinExistence type="predicted"/>
<protein>
    <submittedName>
        <fullName evidence="1">YqzE family protein</fullName>
    </submittedName>
</protein>
<sequence length="67" mass="8199">MGKSDELVKYVTERVVRYIDTPREVRKQARAGRKETRERWEVRWFGMLPLALGMWRKRWFGRKEKGS</sequence>